<dbReference type="FunFam" id="3.40.50.720:FF:000084">
    <property type="entry name" value="Short-chain dehydrogenase reductase"/>
    <property type="match status" value="1"/>
</dbReference>
<evidence type="ECO:0000313" key="5">
    <source>
        <dbReference type="Proteomes" id="UP000184241"/>
    </source>
</evidence>
<accession>A0A1M5ZAS5</accession>
<dbReference type="Pfam" id="PF00106">
    <property type="entry name" value="adh_short"/>
    <property type="match status" value="1"/>
</dbReference>
<comment type="similarity">
    <text evidence="1 3">Belongs to the short-chain dehydrogenases/reductases (SDR) family.</text>
</comment>
<dbReference type="SUPFAM" id="SSF51735">
    <property type="entry name" value="NAD(P)-binding Rossmann-fold domains"/>
    <property type="match status" value="1"/>
</dbReference>
<dbReference type="GO" id="GO:0016616">
    <property type="term" value="F:oxidoreductase activity, acting on the CH-OH group of donors, NAD or NADP as acceptor"/>
    <property type="evidence" value="ECO:0007669"/>
    <property type="project" value="TreeGrafter"/>
</dbReference>
<dbReference type="Gene3D" id="3.40.50.720">
    <property type="entry name" value="NAD(P)-binding Rossmann-like Domain"/>
    <property type="match status" value="1"/>
</dbReference>
<dbReference type="RefSeq" id="WP_073020202.1">
    <property type="nucleotide sequence ID" value="NZ_FQXU01000008.1"/>
</dbReference>
<dbReference type="CDD" id="cd05233">
    <property type="entry name" value="SDR_c"/>
    <property type="match status" value="1"/>
</dbReference>
<dbReference type="InterPro" id="IPR020904">
    <property type="entry name" value="Sc_DH/Rdtase_CS"/>
</dbReference>
<evidence type="ECO:0000256" key="1">
    <source>
        <dbReference type="ARBA" id="ARBA00006484"/>
    </source>
</evidence>
<sequence>MENNRTWLGIENNVVIVTGGASGIGKHIAKQLIDAGAKVVVSDLSVETGEGEDRVFNVKCDITKKESVEKMVKTILDKYGKIDALVNNAGVNLPRLLVDLKGQKPEYELNEKDFDFMVAVNQKGLFFCTQAVVKQMLKQNKGTIINITSEAGMEGSAGQSCYSATKGAVNGFTRSWAKELGAYNIRVVGVAPGINEPTGLTSPAYNEALAYTRGVKPDQLNTDYSKVIPLGRAGKLDDIGNLVTYLISDRADYITGTTVNISGGKSRG</sequence>
<dbReference type="NCBIfam" id="NF004817">
    <property type="entry name" value="PRK06171.1"/>
    <property type="match status" value="1"/>
</dbReference>
<dbReference type="PANTHER" id="PTHR42760">
    <property type="entry name" value="SHORT-CHAIN DEHYDROGENASES/REDUCTASES FAMILY MEMBER"/>
    <property type="match status" value="1"/>
</dbReference>
<name>A0A1M5ZAS5_9CLOT</name>
<proteinExistence type="inferred from homology"/>
<dbReference type="AlphaFoldDB" id="A0A1M5ZAS5"/>
<keyword evidence="2" id="KW-0560">Oxidoreductase</keyword>
<organism evidence="4 5">
    <name type="scientific">Clostridium intestinale DSM 6191</name>
    <dbReference type="NCBI Taxonomy" id="1121320"/>
    <lineage>
        <taxon>Bacteria</taxon>
        <taxon>Bacillati</taxon>
        <taxon>Bacillota</taxon>
        <taxon>Clostridia</taxon>
        <taxon>Eubacteriales</taxon>
        <taxon>Clostridiaceae</taxon>
        <taxon>Clostridium</taxon>
    </lineage>
</organism>
<dbReference type="PRINTS" id="PR00080">
    <property type="entry name" value="SDRFAMILY"/>
</dbReference>
<dbReference type="InterPro" id="IPR036291">
    <property type="entry name" value="NAD(P)-bd_dom_sf"/>
</dbReference>
<dbReference type="PROSITE" id="PS00061">
    <property type="entry name" value="ADH_SHORT"/>
    <property type="match status" value="1"/>
</dbReference>
<reference evidence="4 5" key="1">
    <citation type="submission" date="2016-11" db="EMBL/GenBank/DDBJ databases">
        <authorList>
            <person name="Jaros S."/>
            <person name="Januszkiewicz K."/>
            <person name="Wedrychowicz H."/>
        </authorList>
    </citation>
    <scope>NUCLEOTIDE SEQUENCE [LARGE SCALE GENOMIC DNA]</scope>
    <source>
        <strain evidence="4 5">DSM 6191</strain>
    </source>
</reference>
<evidence type="ECO:0000256" key="2">
    <source>
        <dbReference type="ARBA" id="ARBA00023002"/>
    </source>
</evidence>
<dbReference type="InterPro" id="IPR002347">
    <property type="entry name" value="SDR_fam"/>
</dbReference>
<dbReference type="EMBL" id="FQXU01000008">
    <property type="protein sequence ID" value="SHI21324.1"/>
    <property type="molecule type" value="Genomic_DNA"/>
</dbReference>
<dbReference type="PRINTS" id="PR00081">
    <property type="entry name" value="GDHRDH"/>
</dbReference>
<evidence type="ECO:0000256" key="3">
    <source>
        <dbReference type="RuleBase" id="RU000363"/>
    </source>
</evidence>
<dbReference type="PANTHER" id="PTHR42760:SF133">
    <property type="entry name" value="3-OXOACYL-[ACYL-CARRIER-PROTEIN] REDUCTASE"/>
    <property type="match status" value="1"/>
</dbReference>
<protein>
    <submittedName>
        <fullName evidence="4">D-sorbitol 6-phosphate 2-dehydrogenase</fullName>
    </submittedName>
</protein>
<dbReference type="GO" id="GO:0008206">
    <property type="term" value="P:bile acid metabolic process"/>
    <property type="evidence" value="ECO:0007669"/>
    <property type="project" value="UniProtKB-ARBA"/>
</dbReference>
<evidence type="ECO:0000313" key="4">
    <source>
        <dbReference type="EMBL" id="SHI21324.1"/>
    </source>
</evidence>
<gene>
    <name evidence="4" type="ORF">SAMN02745941_02718</name>
</gene>
<dbReference type="Proteomes" id="UP000184241">
    <property type="component" value="Unassembled WGS sequence"/>
</dbReference>